<dbReference type="EMBL" id="KZ293418">
    <property type="protein sequence ID" value="PBK74603.1"/>
    <property type="molecule type" value="Genomic_DNA"/>
</dbReference>
<organism evidence="1 2">
    <name type="scientific">Armillaria solidipes</name>
    <dbReference type="NCBI Taxonomy" id="1076256"/>
    <lineage>
        <taxon>Eukaryota</taxon>
        <taxon>Fungi</taxon>
        <taxon>Dikarya</taxon>
        <taxon>Basidiomycota</taxon>
        <taxon>Agaricomycotina</taxon>
        <taxon>Agaricomycetes</taxon>
        <taxon>Agaricomycetidae</taxon>
        <taxon>Agaricales</taxon>
        <taxon>Marasmiineae</taxon>
        <taxon>Physalacriaceae</taxon>
        <taxon>Armillaria</taxon>
    </lineage>
</organism>
<keyword evidence="2" id="KW-1185">Reference proteome</keyword>
<name>A0A2H3CEN8_9AGAR</name>
<dbReference type="AlphaFoldDB" id="A0A2H3CEN8"/>
<dbReference type="Proteomes" id="UP000218334">
    <property type="component" value="Unassembled WGS sequence"/>
</dbReference>
<gene>
    <name evidence="1" type="ORF">ARMSODRAFT_1000409</name>
</gene>
<sequence>MVPTFNGASSTLGITLEVARHSWKQEIISHIFSQKSVVEFEPSLRLYVGQRISHREHLFNGAVKGDGGCSQSSEEGLGAGLAAIGQKIARAFVKIPAIQIRNSQVEATLAIEFNEQLNDKLVSTVDKVKNYLDVCINEGLRLHSTSALGLPRIVHEGWMTVHGHFSARVLFQVC</sequence>
<dbReference type="InterPro" id="IPR036396">
    <property type="entry name" value="Cyt_P450_sf"/>
</dbReference>
<dbReference type="STRING" id="1076256.A0A2H3CEN8"/>
<protein>
    <submittedName>
        <fullName evidence="1">Uncharacterized protein</fullName>
    </submittedName>
</protein>
<accession>A0A2H3CEN8</accession>
<dbReference type="GO" id="GO:0016705">
    <property type="term" value="F:oxidoreductase activity, acting on paired donors, with incorporation or reduction of molecular oxygen"/>
    <property type="evidence" value="ECO:0007669"/>
    <property type="project" value="InterPro"/>
</dbReference>
<evidence type="ECO:0000313" key="2">
    <source>
        <dbReference type="Proteomes" id="UP000218334"/>
    </source>
</evidence>
<dbReference type="SUPFAM" id="SSF48264">
    <property type="entry name" value="Cytochrome P450"/>
    <property type="match status" value="1"/>
</dbReference>
<evidence type="ECO:0000313" key="1">
    <source>
        <dbReference type="EMBL" id="PBK74603.1"/>
    </source>
</evidence>
<proteinExistence type="predicted"/>
<reference evidence="2" key="1">
    <citation type="journal article" date="2017" name="Nat. Ecol. Evol.">
        <title>Genome expansion and lineage-specific genetic innovations in the forest pathogenic fungi Armillaria.</title>
        <authorList>
            <person name="Sipos G."/>
            <person name="Prasanna A.N."/>
            <person name="Walter M.C."/>
            <person name="O'Connor E."/>
            <person name="Balint B."/>
            <person name="Krizsan K."/>
            <person name="Kiss B."/>
            <person name="Hess J."/>
            <person name="Varga T."/>
            <person name="Slot J."/>
            <person name="Riley R."/>
            <person name="Boka B."/>
            <person name="Rigling D."/>
            <person name="Barry K."/>
            <person name="Lee J."/>
            <person name="Mihaltcheva S."/>
            <person name="LaButti K."/>
            <person name="Lipzen A."/>
            <person name="Waldron R."/>
            <person name="Moloney N.M."/>
            <person name="Sperisen C."/>
            <person name="Kredics L."/>
            <person name="Vagvoelgyi C."/>
            <person name="Patrignani A."/>
            <person name="Fitzpatrick D."/>
            <person name="Nagy I."/>
            <person name="Doyle S."/>
            <person name="Anderson J.B."/>
            <person name="Grigoriev I.V."/>
            <person name="Gueldener U."/>
            <person name="Muensterkoetter M."/>
            <person name="Nagy L.G."/>
        </authorList>
    </citation>
    <scope>NUCLEOTIDE SEQUENCE [LARGE SCALE GENOMIC DNA]</scope>
    <source>
        <strain evidence="2">28-4</strain>
    </source>
</reference>
<dbReference type="GO" id="GO:0004497">
    <property type="term" value="F:monooxygenase activity"/>
    <property type="evidence" value="ECO:0007669"/>
    <property type="project" value="InterPro"/>
</dbReference>
<dbReference type="GO" id="GO:0020037">
    <property type="term" value="F:heme binding"/>
    <property type="evidence" value="ECO:0007669"/>
    <property type="project" value="InterPro"/>
</dbReference>
<dbReference type="GO" id="GO:0005506">
    <property type="term" value="F:iron ion binding"/>
    <property type="evidence" value="ECO:0007669"/>
    <property type="project" value="InterPro"/>
</dbReference>